<name>A0A1E5XS03_9HYPH</name>
<dbReference type="InterPro" id="IPR036271">
    <property type="entry name" value="Tet_transcr_reg_TetR-rel_C_sf"/>
</dbReference>
<organism evidence="6 7">
    <name type="scientific">Devosia insulae DS-56</name>
    <dbReference type="NCBI Taxonomy" id="1116389"/>
    <lineage>
        <taxon>Bacteria</taxon>
        <taxon>Pseudomonadati</taxon>
        <taxon>Pseudomonadota</taxon>
        <taxon>Alphaproteobacteria</taxon>
        <taxon>Hyphomicrobiales</taxon>
        <taxon>Devosiaceae</taxon>
        <taxon>Devosia</taxon>
    </lineage>
</organism>
<dbReference type="Gene3D" id="1.10.10.60">
    <property type="entry name" value="Homeodomain-like"/>
    <property type="match status" value="1"/>
</dbReference>
<evidence type="ECO:0000313" key="6">
    <source>
        <dbReference type="EMBL" id="OEO31370.1"/>
    </source>
</evidence>
<dbReference type="Gene3D" id="1.10.357.10">
    <property type="entry name" value="Tetracycline Repressor, domain 2"/>
    <property type="match status" value="1"/>
</dbReference>
<dbReference type="AlphaFoldDB" id="A0A1E5XS03"/>
<dbReference type="GO" id="GO:0045892">
    <property type="term" value="P:negative regulation of DNA-templated transcription"/>
    <property type="evidence" value="ECO:0007669"/>
    <property type="project" value="InterPro"/>
</dbReference>
<keyword evidence="3" id="KW-0804">Transcription</keyword>
<proteinExistence type="predicted"/>
<dbReference type="GO" id="GO:0003677">
    <property type="term" value="F:DNA binding"/>
    <property type="evidence" value="ECO:0007669"/>
    <property type="project" value="UniProtKB-UniRule"/>
</dbReference>
<evidence type="ECO:0000259" key="5">
    <source>
        <dbReference type="PROSITE" id="PS50977"/>
    </source>
</evidence>
<evidence type="ECO:0000313" key="7">
    <source>
        <dbReference type="Proteomes" id="UP000095463"/>
    </source>
</evidence>
<dbReference type="InterPro" id="IPR004111">
    <property type="entry name" value="Repressor_TetR_C"/>
</dbReference>
<sequence>MAGNEPDSSLADTIALLWSDHARPVGRSGRTINDFVAAATELVRAEGLEALSMRTIAARLGVRTMATYSFAPGKAALLALMVDRAYGGLYPDGALPHGGNWRQGLSLVAEANHRLFLANAWLAAARPARSPMGPHEIEKNEVELAVLDGIGLTDFEMDQALAAVLNHAAHTAALQSGLLAEREKTGLGDPEWWREAMPQLERFVDPRRFPLTARVGQAATAARQGEFWGEKAFRFGLERLLDGVEALIARR</sequence>
<protein>
    <recommendedName>
        <fullName evidence="5">HTH tetR-type domain-containing protein</fullName>
    </recommendedName>
</protein>
<dbReference type="EMBL" id="LAJE02000161">
    <property type="protein sequence ID" value="OEO31370.1"/>
    <property type="molecule type" value="Genomic_DNA"/>
</dbReference>
<dbReference type="SUPFAM" id="SSF46689">
    <property type="entry name" value="Homeodomain-like"/>
    <property type="match status" value="1"/>
</dbReference>
<gene>
    <name evidence="6" type="ORF">VW23_016840</name>
</gene>
<dbReference type="InterPro" id="IPR001647">
    <property type="entry name" value="HTH_TetR"/>
</dbReference>
<comment type="caution">
    <text evidence="6">The sequence shown here is derived from an EMBL/GenBank/DDBJ whole genome shotgun (WGS) entry which is preliminary data.</text>
</comment>
<dbReference type="Pfam" id="PF02909">
    <property type="entry name" value="TetR_C_1"/>
    <property type="match status" value="1"/>
</dbReference>
<dbReference type="InterPro" id="IPR009057">
    <property type="entry name" value="Homeodomain-like_sf"/>
</dbReference>
<reference evidence="6 7" key="1">
    <citation type="journal article" date="2015" name="Genome Announc.">
        <title>Genome Assemblies of Three Soil-Associated Devosia species: D. insulae, D. limi, and D. soli.</title>
        <authorList>
            <person name="Hassan Y.I."/>
            <person name="Lepp D."/>
            <person name="Zhou T."/>
        </authorList>
    </citation>
    <scope>NUCLEOTIDE SEQUENCE [LARGE SCALE GENOMIC DNA]</scope>
    <source>
        <strain evidence="6 7">DS-56</strain>
    </source>
</reference>
<evidence type="ECO:0000256" key="4">
    <source>
        <dbReference type="PROSITE-ProRule" id="PRU00335"/>
    </source>
</evidence>
<dbReference type="Pfam" id="PF00440">
    <property type="entry name" value="TetR_N"/>
    <property type="match status" value="1"/>
</dbReference>
<dbReference type="Proteomes" id="UP000095463">
    <property type="component" value="Unassembled WGS sequence"/>
</dbReference>
<evidence type="ECO:0000256" key="3">
    <source>
        <dbReference type="ARBA" id="ARBA00023163"/>
    </source>
</evidence>
<dbReference type="SUPFAM" id="SSF48498">
    <property type="entry name" value="Tetracyclin repressor-like, C-terminal domain"/>
    <property type="match status" value="1"/>
</dbReference>
<evidence type="ECO:0000256" key="2">
    <source>
        <dbReference type="ARBA" id="ARBA00023125"/>
    </source>
</evidence>
<keyword evidence="1" id="KW-0805">Transcription regulation</keyword>
<feature type="DNA-binding region" description="H-T-H motif" evidence="4">
    <location>
        <begin position="52"/>
        <end position="71"/>
    </location>
</feature>
<keyword evidence="2 4" id="KW-0238">DNA-binding</keyword>
<dbReference type="PROSITE" id="PS50977">
    <property type="entry name" value="HTH_TETR_2"/>
    <property type="match status" value="1"/>
</dbReference>
<accession>A0A1E5XS03</accession>
<evidence type="ECO:0000256" key="1">
    <source>
        <dbReference type="ARBA" id="ARBA00023015"/>
    </source>
</evidence>
<keyword evidence="7" id="KW-1185">Reference proteome</keyword>
<feature type="domain" description="HTH tetR-type" evidence="5">
    <location>
        <begin position="29"/>
        <end position="89"/>
    </location>
</feature>